<dbReference type="PANTHER" id="PTHR31920:SF61">
    <property type="entry name" value="B3 DOMAIN-CONTAINING PROTEIN REM20"/>
    <property type="match status" value="1"/>
</dbReference>
<name>A0A8T2FE46_ARASU</name>
<feature type="domain" description="TF-B3" evidence="2">
    <location>
        <begin position="9"/>
        <end position="102"/>
    </location>
</feature>
<evidence type="ECO:0000313" key="3">
    <source>
        <dbReference type="EMBL" id="KAG7634252.1"/>
    </source>
</evidence>
<dbReference type="PROSITE" id="PS50863">
    <property type="entry name" value="B3"/>
    <property type="match status" value="1"/>
</dbReference>
<organism evidence="3 4">
    <name type="scientific">Arabidopsis suecica</name>
    <name type="common">Swedish thale-cress</name>
    <name type="synonym">Cardaminopsis suecica</name>
    <dbReference type="NCBI Taxonomy" id="45249"/>
    <lineage>
        <taxon>Eukaryota</taxon>
        <taxon>Viridiplantae</taxon>
        <taxon>Streptophyta</taxon>
        <taxon>Embryophyta</taxon>
        <taxon>Tracheophyta</taxon>
        <taxon>Spermatophyta</taxon>
        <taxon>Magnoliopsida</taxon>
        <taxon>eudicotyledons</taxon>
        <taxon>Gunneridae</taxon>
        <taxon>Pentapetalae</taxon>
        <taxon>rosids</taxon>
        <taxon>malvids</taxon>
        <taxon>Brassicales</taxon>
        <taxon>Brassicaceae</taxon>
        <taxon>Camelineae</taxon>
        <taxon>Arabidopsis</taxon>
    </lineage>
</organism>
<feature type="compositionally biased region" description="Acidic residues" evidence="1">
    <location>
        <begin position="119"/>
        <end position="161"/>
    </location>
</feature>
<dbReference type="AlphaFoldDB" id="A0A8T2FE46"/>
<dbReference type="PANTHER" id="PTHR31920">
    <property type="entry name" value="B3 DOMAIN-CONTAINING"/>
    <property type="match status" value="1"/>
</dbReference>
<keyword evidence="4" id="KW-1185">Reference proteome</keyword>
<evidence type="ECO:0000313" key="4">
    <source>
        <dbReference type="Proteomes" id="UP000694251"/>
    </source>
</evidence>
<dbReference type="InterPro" id="IPR050655">
    <property type="entry name" value="Plant_B3_domain"/>
</dbReference>
<sequence>MADDSELYPRFFKVFLVESASESLMIPLPFMAFLADPLPKTVKLQGLGGKIWTVSLKKISGAAYLTRGWPKFAEEHELKNGEFMTFVYDGHRTFEVSVFDRWGSKEVRAEIQAIPLSDSDSDSVVEDEKDSTDVVEDDDDEDEDEDEDEDDDGSFDEDEEISQSLYPIDEETATDAAVFEGNLDVEALTNPHFPTTLKNRIYELLIPANVVKDNNLEFGSSIKYIDGEGTLVGLRGKWADKRVCFKGWDRICRRNRLKKHQDTVECELLHDDQKMVHSIRVHVLRRDA</sequence>
<dbReference type="GO" id="GO:0003677">
    <property type="term" value="F:DNA binding"/>
    <property type="evidence" value="ECO:0007669"/>
    <property type="project" value="InterPro"/>
</dbReference>
<comment type="caution">
    <text evidence="3">The sequence shown here is derived from an EMBL/GenBank/DDBJ whole genome shotgun (WGS) entry which is preliminary data.</text>
</comment>
<dbReference type="SMART" id="SM01019">
    <property type="entry name" value="B3"/>
    <property type="match status" value="2"/>
</dbReference>
<dbReference type="Pfam" id="PF02362">
    <property type="entry name" value="B3"/>
    <property type="match status" value="1"/>
</dbReference>
<dbReference type="Proteomes" id="UP000694251">
    <property type="component" value="Chromosome 3"/>
</dbReference>
<dbReference type="EMBL" id="JAEFBJ010000003">
    <property type="protein sequence ID" value="KAG7634252.1"/>
    <property type="molecule type" value="Genomic_DNA"/>
</dbReference>
<evidence type="ECO:0000259" key="2">
    <source>
        <dbReference type="PROSITE" id="PS50863"/>
    </source>
</evidence>
<dbReference type="CDD" id="cd10017">
    <property type="entry name" value="B3_DNA"/>
    <property type="match status" value="1"/>
</dbReference>
<proteinExistence type="predicted"/>
<gene>
    <name evidence="3" type="ORF">ISN44_As03g045010</name>
</gene>
<feature type="region of interest" description="Disordered" evidence="1">
    <location>
        <begin position="117"/>
        <end position="167"/>
    </location>
</feature>
<dbReference type="InterPro" id="IPR003340">
    <property type="entry name" value="B3_DNA-bd"/>
</dbReference>
<dbReference type="OrthoDB" id="1666376at2759"/>
<accession>A0A8T2FE46</accession>
<protein>
    <submittedName>
        <fullName evidence="3">B3 DNA binding domain</fullName>
    </submittedName>
</protein>
<evidence type="ECO:0000256" key="1">
    <source>
        <dbReference type="SAM" id="MobiDB-lite"/>
    </source>
</evidence>
<reference evidence="3 4" key="1">
    <citation type="submission" date="2020-12" db="EMBL/GenBank/DDBJ databases">
        <title>Concerted genomic and epigenomic changes stabilize Arabidopsis allopolyploids.</title>
        <authorList>
            <person name="Chen Z."/>
        </authorList>
    </citation>
    <scope>NUCLEOTIDE SEQUENCE [LARGE SCALE GENOMIC DNA]</scope>
    <source>
        <strain evidence="3">As9502</strain>
        <tissue evidence="3">Leaf</tissue>
    </source>
</reference>